<accession>A0ABW5BY52</accession>
<dbReference type="RefSeq" id="WP_247344905.1">
    <property type="nucleotide sequence ID" value="NZ_CP095550.1"/>
</dbReference>
<reference evidence="3" key="1">
    <citation type="journal article" date="2019" name="Int. J. Syst. Evol. Microbiol.">
        <title>The Global Catalogue of Microorganisms (GCM) 10K type strain sequencing project: providing services to taxonomists for standard genome sequencing and annotation.</title>
        <authorList>
            <consortium name="The Broad Institute Genomics Platform"/>
            <consortium name="The Broad Institute Genome Sequencing Center for Infectious Disease"/>
            <person name="Wu L."/>
            <person name="Ma J."/>
        </authorList>
    </citation>
    <scope>NUCLEOTIDE SEQUENCE [LARGE SCALE GENOMIC DNA]</scope>
    <source>
        <strain evidence="3">CGMCC 1.15474</strain>
    </source>
</reference>
<keyword evidence="1" id="KW-1133">Transmembrane helix</keyword>
<proteinExistence type="predicted"/>
<dbReference type="EMBL" id="JBHUIK010000002">
    <property type="protein sequence ID" value="MFD2213746.1"/>
    <property type="molecule type" value="Genomic_DNA"/>
</dbReference>
<feature type="transmembrane region" description="Helical" evidence="1">
    <location>
        <begin position="50"/>
        <end position="68"/>
    </location>
</feature>
<organism evidence="2 3">
    <name type="scientific">Metabacillus endolithicus</name>
    <dbReference type="NCBI Taxonomy" id="1535204"/>
    <lineage>
        <taxon>Bacteria</taxon>
        <taxon>Bacillati</taxon>
        <taxon>Bacillota</taxon>
        <taxon>Bacilli</taxon>
        <taxon>Bacillales</taxon>
        <taxon>Bacillaceae</taxon>
        <taxon>Metabacillus</taxon>
    </lineage>
</organism>
<keyword evidence="3" id="KW-1185">Reference proteome</keyword>
<evidence type="ECO:0000313" key="2">
    <source>
        <dbReference type="EMBL" id="MFD2213746.1"/>
    </source>
</evidence>
<comment type="caution">
    <text evidence="2">The sequence shown here is derived from an EMBL/GenBank/DDBJ whole genome shotgun (WGS) entry which is preliminary data.</text>
</comment>
<sequence length="69" mass="7764">MGFIFTLLGAYTAYRYWGDNTVLVVIAIIATLYQASSLREMAMGDDRVQVLINFLAAMVILGLFIFSFF</sequence>
<gene>
    <name evidence="2" type="ORF">ACFSKK_08660</name>
</gene>
<dbReference type="Proteomes" id="UP001597318">
    <property type="component" value="Unassembled WGS sequence"/>
</dbReference>
<feature type="transmembrane region" description="Helical" evidence="1">
    <location>
        <begin position="20"/>
        <end position="38"/>
    </location>
</feature>
<protein>
    <recommendedName>
        <fullName evidence="4">1,4-dihydroxy-2-naphthoate octaprenyltransferase</fullName>
    </recommendedName>
</protein>
<keyword evidence="1" id="KW-0812">Transmembrane</keyword>
<evidence type="ECO:0008006" key="4">
    <source>
        <dbReference type="Google" id="ProtNLM"/>
    </source>
</evidence>
<evidence type="ECO:0000256" key="1">
    <source>
        <dbReference type="SAM" id="Phobius"/>
    </source>
</evidence>
<name>A0ABW5BY52_9BACI</name>
<keyword evidence="1" id="KW-0472">Membrane</keyword>
<evidence type="ECO:0000313" key="3">
    <source>
        <dbReference type="Proteomes" id="UP001597318"/>
    </source>
</evidence>